<protein>
    <submittedName>
        <fullName evidence="6">DNA repair photolyase</fullName>
    </submittedName>
</protein>
<evidence type="ECO:0000313" key="7">
    <source>
        <dbReference type="Proteomes" id="UP000239736"/>
    </source>
</evidence>
<dbReference type="Pfam" id="PF04055">
    <property type="entry name" value="Radical_SAM"/>
    <property type="match status" value="1"/>
</dbReference>
<dbReference type="EMBL" id="PRDS01000007">
    <property type="protein sequence ID" value="PPB80054.1"/>
    <property type="molecule type" value="Genomic_DNA"/>
</dbReference>
<dbReference type="InterPro" id="IPR006638">
    <property type="entry name" value="Elp3/MiaA/NifB-like_rSAM"/>
</dbReference>
<dbReference type="Proteomes" id="UP000239736">
    <property type="component" value="Unassembled WGS sequence"/>
</dbReference>
<dbReference type="AlphaFoldDB" id="A0A2S5JEY6"/>
<dbReference type="PANTHER" id="PTHR43432:SF3">
    <property type="entry name" value="SLR0285 PROTEIN"/>
    <property type="match status" value="1"/>
</dbReference>
<dbReference type="PROSITE" id="PS51918">
    <property type="entry name" value="RADICAL_SAM"/>
    <property type="match status" value="1"/>
</dbReference>
<accession>A0A2S5JEY6</accession>
<dbReference type="SUPFAM" id="SSF102114">
    <property type="entry name" value="Radical SAM enzymes"/>
    <property type="match status" value="1"/>
</dbReference>
<keyword evidence="7" id="KW-1185">Reference proteome</keyword>
<dbReference type="GO" id="GO:0016829">
    <property type="term" value="F:lyase activity"/>
    <property type="evidence" value="ECO:0007669"/>
    <property type="project" value="UniProtKB-KW"/>
</dbReference>
<feature type="domain" description="Radical SAM core" evidence="5">
    <location>
        <begin position="69"/>
        <end position="306"/>
    </location>
</feature>
<dbReference type="SMART" id="SM00729">
    <property type="entry name" value="Elp3"/>
    <property type="match status" value="1"/>
</dbReference>
<gene>
    <name evidence="6" type="ORF">LV82_02339</name>
</gene>
<sequence length="365" mass="41091">MKLPPPDPSVRLRARGATANPDGRFETLRREIDPDAWSDCAPVPEDQRLLRTEVRIERPRTILNRVSSPDLGFDRTINPYRGCEHGCVYCFARPGHSYLGMSPGLDFETKLIARPDAPKILERELGRRGYRVAPVAIGTNTDPYQPIEHHHRVMRGILQVLSDWNHPVSIVTRGTLIERDLDILSDMAGRGLVHVGLSVTTLDAALARRMEPRAPTPARRLAIVRTLAQAGIPVRVMVAPVIPGLTDHEMETILKSAAEAGARAASWILLRLPHEVADLFSDWLERAEPLRARKVMDRLRQMHGGQDYDPRFGHRMRGQGVHADLLSHRFRIAVRRLGLDGDLPALDCSRFRRPPRKGDQLSLFE</sequence>
<dbReference type="Gene3D" id="3.80.30.30">
    <property type="match status" value="1"/>
</dbReference>
<evidence type="ECO:0000256" key="3">
    <source>
        <dbReference type="ARBA" id="ARBA00023014"/>
    </source>
</evidence>
<dbReference type="GO" id="GO:0051536">
    <property type="term" value="F:iron-sulfur cluster binding"/>
    <property type="evidence" value="ECO:0007669"/>
    <property type="project" value="UniProtKB-KW"/>
</dbReference>
<keyword evidence="1" id="KW-0479">Metal-binding</keyword>
<dbReference type="GO" id="GO:0046872">
    <property type="term" value="F:metal ion binding"/>
    <property type="evidence" value="ECO:0007669"/>
    <property type="project" value="UniProtKB-KW"/>
</dbReference>
<dbReference type="RefSeq" id="WP_104071983.1">
    <property type="nucleotide sequence ID" value="NZ_PRDS01000007.1"/>
</dbReference>
<reference evidence="6 7" key="1">
    <citation type="submission" date="2018-01" db="EMBL/GenBank/DDBJ databases">
        <title>Genomic Encyclopedia of Archaeal and Bacterial Type Strains, Phase II (KMG-II): from individual species to whole genera.</title>
        <authorList>
            <person name="Goeker M."/>
        </authorList>
    </citation>
    <scope>NUCLEOTIDE SEQUENCE [LARGE SCALE GENOMIC DNA]</scope>
    <source>
        <strain evidence="6 7">DSM 12048</strain>
    </source>
</reference>
<dbReference type="InterPro" id="IPR007197">
    <property type="entry name" value="rSAM"/>
</dbReference>
<evidence type="ECO:0000256" key="2">
    <source>
        <dbReference type="ARBA" id="ARBA00023004"/>
    </source>
</evidence>
<evidence type="ECO:0000259" key="5">
    <source>
        <dbReference type="PROSITE" id="PS51918"/>
    </source>
</evidence>
<name>A0A2S5JEY6_9RHOB</name>
<dbReference type="PANTHER" id="PTHR43432">
    <property type="entry name" value="SLR0285 PROTEIN"/>
    <property type="match status" value="1"/>
</dbReference>
<comment type="caution">
    <text evidence="6">The sequence shown here is derived from an EMBL/GenBank/DDBJ whole genome shotgun (WGS) entry which is preliminary data.</text>
</comment>
<keyword evidence="6" id="KW-0456">Lyase</keyword>
<dbReference type="OrthoDB" id="9785699at2"/>
<evidence type="ECO:0000256" key="4">
    <source>
        <dbReference type="SAM" id="MobiDB-lite"/>
    </source>
</evidence>
<dbReference type="SFLD" id="SFLDS00029">
    <property type="entry name" value="Radical_SAM"/>
    <property type="match status" value="1"/>
</dbReference>
<dbReference type="InterPro" id="IPR040086">
    <property type="entry name" value="MJ0683-like"/>
</dbReference>
<feature type="region of interest" description="Disordered" evidence="4">
    <location>
        <begin position="1"/>
        <end position="21"/>
    </location>
</feature>
<keyword evidence="3" id="KW-0411">Iron-sulfur</keyword>
<keyword evidence="2" id="KW-0408">Iron</keyword>
<evidence type="ECO:0000313" key="6">
    <source>
        <dbReference type="EMBL" id="PPB80054.1"/>
    </source>
</evidence>
<dbReference type="CDD" id="cd01335">
    <property type="entry name" value="Radical_SAM"/>
    <property type="match status" value="1"/>
</dbReference>
<evidence type="ECO:0000256" key="1">
    <source>
        <dbReference type="ARBA" id="ARBA00022723"/>
    </source>
</evidence>
<proteinExistence type="predicted"/>
<dbReference type="InterPro" id="IPR058240">
    <property type="entry name" value="rSAM_sf"/>
</dbReference>
<dbReference type="SFLD" id="SFLDG01084">
    <property type="entry name" value="Uncharacterised_Radical_SAM_Su"/>
    <property type="match status" value="1"/>
</dbReference>
<dbReference type="NCBIfam" id="NF033668">
    <property type="entry name" value="rSAM_PA0069"/>
    <property type="match status" value="1"/>
</dbReference>
<organism evidence="6 7">
    <name type="scientific">Albidovulum inexpectatum</name>
    <dbReference type="NCBI Taxonomy" id="196587"/>
    <lineage>
        <taxon>Bacteria</taxon>
        <taxon>Pseudomonadati</taxon>
        <taxon>Pseudomonadota</taxon>
        <taxon>Alphaproteobacteria</taxon>
        <taxon>Rhodobacterales</taxon>
        <taxon>Paracoccaceae</taxon>
        <taxon>Albidovulum</taxon>
    </lineage>
</organism>